<feature type="domain" description="Mammalian cell entry C-terminal" evidence="3">
    <location>
        <begin position="119"/>
        <end position="309"/>
    </location>
</feature>
<dbReference type="Pfam" id="PF02470">
    <property type="entry name" value="MlaD"/>
    <property type="match status" value="1"/>
</dbReference>
<evidence type="ECO:0000259" key="2">
    <source>
        <dbReference type="Pfam" id="PF02470"/>
    </source>
</evidence>
<evidence type="ECO:0000259" key="3">
    <source>
        <dbReference type="Pfam" id="PF11887"/>
    </source>
</evidence>
<dbReference type="PANTHER" id="PTHR33371:SF4">
    <property type="entry name" value="INTERMEMBRANE PHOSPHOLIPID TRANSPORT SYSTEM BINDING PROTEIN MLAD"/>
    <property type="match status" value="1"/>
</dbReference>
<dbReference type="InterPro" id="IPR003399">
    <property type="entry name" value="Mce/MlaD"/>
</dbReference>
<keyword evidence="1" id="KW-0812">Transmembrane</keyword>
<dbReference type="InterPro" id="IPR005693">
    <property type="entry name" value="Mce"/>
</dbReference>
<evidence type="ECO:0000256" key="1">
    <source>
        <dbReference type="SAM" id="Phobius"/>
    </source>
</evidence>
<proteinExistence type="predicted"/>
<name>A0ABY4NRB5_9PSEU</name>
<keyword evidence="1" id="KW-1133">Transmembrane helix</keyword>
<feature type="domain" description="Mce/MlaD" evidence="2">
    <location>
        <begin position="37"/>
        <end position="111"/>
    </location>
</feature>
<dbReference type="Proteomes" id="UP000830158">
    <property type="component" value="Chromosome"/>
</dbReference>
<sequence length="394" mass="41474">MTETRFGRSLARGIAAACVLGLVVAGVLWWTLKDADKKHVTAYFTSATGLYVGNSVRVLGVDMGKVTSVEPMGDRVKVVMEYDRAVQVPADAQAAIVAPSLVSDRYVQLAPAYTGGPVISEGATIPLEKTAVPIEVDQLYESLDKISRSLGPNGVNSNGSLSDLLTTLAQNMDGNGQALHDTITKLSQASRTLSGNKDDLFGTVANLADFTTTLANSDNQVRQFEQRLADVSGYLAGEKDNLAATVQQLGTTLATVQQFINNHSDRLKSNVDKLASVTQVLVDQRSALAEILDVAPVGLNNVINAYNGSSGTLDARANLNELTQPPIVMICNLLKQTPEALDAIGNLCSSVAPLLDGAVPLPSVAQTVHALQNGQLPPLPLPLAQTVYGTGASQ</sequence>
<dbReference type="RefSeq" id="WP_094003886.1">
    <property type="nucleotide sequence ID" value="NZ_CP091196.1"/>
</dbReference>
<keyword evidence="1" id="KW-0472">Membrane</keyword>
<dbReference type="Pfam" id="PF11887">
    <property type="entry name" value="Mce4_CUP1"/>
    <property type="match status" value="1"/>
</dbReference>
<keyword evidence="5" id="KW-1185">Reference proteome</keyword>
<evidence type="ECO:0000313" key="4">
    <source>
        <dbReference type="EMBL" id="UQS22351.1"/>
    </source>
</evidence>
<feature type="transmembrane region" description="Helical" evidence="1">
    <location>
        <begin position="12"/>
        <end position="32"/>
    </location>
</feature>
<dbReference type="InterPro" id="IPR052336">
    <property type="entry name" value="MlaD_Phospholipid_Transporter"/>
</dbReference>
<dbReference type="EMBL" id="CP091196">
    <property type="protein sequence ID" value="UQS22351.1"/>
    <property type="molecule type" value="Genomic_DNA"/>
</dbReference>
<dbReference type="NCBIfam" id="TIGR00996">
    <property type="entry name" value="Mtu_fam_mce"/>
    <property type="match status" value="1"/>
</dbReference>
<reference evidence="4" key="1">
    <citation type="submission" date="2022-01" db="EMBL/GenBank/DDBJ databases">
        <title>PSI-footprinting approach for the identification of protein synthesis inhibitor producers.</title>
        <authorList>
            <person name="Handel F."/>
            <person name="Kulik A."/>
            <person name="Wex K.W."/>
            <person name="Berscheid A."/>
            <person name="Saur J.S."/>
            <person name="Winkler A."/>
            <person name="Wibberg D."/>
            <person name="Kalinowski J."/>
            <person name="Broetz-Oesterhelt H."/>
            <person name="Mast Y."/>
        </authorList>
    </citation>
    <scope>NUCLEOTIDE SEQUENCE</scope>
    <source>
        <strain evidence="4">KNN 49.3e</strain>
    </source>
</reference>
<evidence type="ECO:0000313" key="5">
    <source>
        <dbReference type="Proteomes" id="UP000830158"/>
    </source>
</evidence>
<accession>A0ABY4NRB5</accession>
<dbReference type="PANTHER" id="PTHR33371">
    <property type="entry name" value="INTERMEMBRANE PHOSPHOLIPID TRANSPORT SYSTEM BINDING PROTEIN MLAD-RELATED"/>
    <property type="match status" value="1"/>
</dbReference>
<gene>
    <name evidence="4" type="ORF">L1857_05715</name>
</gene>
<dbReference type="InterPro" id="IPR024516">
    <property type="entry name" value="Mce_C"/>
</dbReference>
<protein>
    <submittedName>
        <fullName evidence="4">MCE family protein</fullName>
    </submittedName>
</protein>
<organism evidence="4 5">
    <name type="scientific">Amycolatopsis thermalba</name>
    <dbReference type="NCBI Taxonomy" id="944492"/>
    <lineage>
        <taxon>Bacteria</taxon>
        <taxon>Bacillati</taxon>
        <taxon>Actinomycetota</taxon>
        <taxon>Actinomycetes</taxon>
        <taxon>Pseudonocardiales</taxon>
        <taxon>Pseudonocardiaceae</taxon>
        <taxon>Amycolatopsis</taxon>
    </lineage>
</organism>